<dbReference type="PANTHER" id="PTHR47691:SF3">
    <property type="entry name" value="HTH-TYPE TRANSCRIPTIONAL REGULATOR RV0890C-RELATED"/>
    <property type="match status" value="1"/>
</dbReference>
<dbReference type="Proteomes" id="UP001501581">
    <property type="component" value="Unassembled WGS sequence"/>
</dbReference>
<dbReference type="Pfam" id="PF00196">
    <property type="entry name" value="GerE"/>
    <property type="match status" value="1"/>
</dbReference>
<dbReference type="PRINTS" id="PR00038">
    <property type="entry name" value="HTHLUXR"/>
</dbReference>
<name>A0ABP4EE14_9ACTN</name>
<dbReference type="Pfam" id="PF13401">
    <property type="entry name" value="AAA_22"/>
    <property type="match status" value="1"/>
</dbReference>
<sequence>MQGRPDLTRREQATLAAVARRLSNVEIAEEFGVSVRTVESHIAALRRKLHAGSRRELIDGAQGLLGRPVPGARDSFVGREEELSTASAYLQTHRWVTITGPAGVGKTRLALEIARHTPSVVVEAEFTETGSFLQALASALDIEAGQPSALLAACSLALANAHLLLVVDNADRVVDEAAETLRRLLARVPSLQVLVTSRVPLHASGEVVVELSPLALTLEGPAVRLFRDRASAAARSTDLDDVALLARICERLEGMPLAIELAAARTRHLGVAELDRLLQKGFGTLSGARWSPRRHAALDSAFAWSWEVLDEGLQDVLRHLAALPRTFDLDLAAAAVGHRVDAEVAELSDHSMIVRLGDAWPASRFRLLAPLREFVLGQTGPEIQDAVLERHARHYRQIAVALAPVARTDDTPSSQALAHLLCPEVAAALRWATRNGDPSAPDFAAAVGVGVAQYGPDPEMVQALCEAATDARLTAAASPRVLLAMGHALSITHLDLVAALTALASAQAQRDGDPQAALAAAQLTGIQLTYRDRPQEAAHHLKIAQRHARALDDRWELAVATQFRARAARRAGRPWGETFALLEEARRAFAEAGDGMHVNDTRYMMALVAAEAGRTETATRWAAQCLRYAQERENELELAHARLVRWMAAPDADRAELDAAIRGFRGSGDLRCLSRALVLRAAREAPAPAEQTLREARSAGAESGDDRSLRIAGTALVRLLFEAGRSDAAEVELGALTSALRSPLPEALLPDGLREVLPPAWGAAQ</sequence>
<evidence type="ECO:0000259" key="1">
    <source>
        <dbReference type="PROSITE" id="PS50043"/>
    </source>
</evidence>
<dbReference type="EMBL" id="BAAALG010000011">
    <property type="protein sequence ID" value="GAA1105233.1"/>
    <property type="molecule type" value="Genomic_DNA"/>
</dbReference>
<dbReference type="InterPro" id="IPR027417">
    <property type="entry name" value="P-loop_NTPase"/>
</dbReference>
<dbReference type="PROSITE" id="PS50043">
    <property type="entry name" value="HTH_LUXR_2"/>
    <property type="match status" value="1"/>
</dbReference>
<evidence type="ECO:0000313" key="3">
    <source>
        <dbReference type="Proteomes" id="UP001501581"/>
    </source>
</evidence>
<dbReference type="SUPFAM" id="SSF46894">
    <property type="entry name" value="C-terminal effector domain of the bipartite response regulators"/>
    <property type="match status" value="1"/>
</dbReference>
<dbReference type="InterPro" id="IPR049945">
    <property type="entry name" value="AAA_22"/>
</dbReference>
<dbReference type="SUPFAM" id="SSF52540">
    <property type="entry name" value="P-loop containing nucleoside triphosphate hydrolases"/>
    <property type="match status" value="1"/>
</dbReference>
<dbReference type="InterPro" id="IPR000792">
    <property type="entry name" value="Tscrpt_reg_LuxR_C"/>
</dbReference>
<protein>
    <recommendedName>
        <fullName evidence="1">HTH luxR-type domain-containing protein</fullName>
    </recommendedName>
</protein>
<dbReference type="Gene3D" id="1.10.10.10">
    <property type="entry name" value="Winged helix-like DNA-binding domain superfamily/Winged helix DNA-binding domain"/>
    <property type="match status" value="1"/>
</dbReference>
<proteinExistence type="predicted"/>
<dbReference type="CDD" id="cd06170">
    <property type="entry name" value="LuxR_C_like"/>
    <property type="match status" value="1"/>
</dbReference>
<dbReference type="InterPro" id="IPR016032">
    <property type="entry name" value="Sig_transdc_resp-reg_C-effctor"/>
</dbReference>
<gene>
    <name evidence="2" type="ORF">GCM10009668_25750</name>
</gene>
<feature type="domain" description="HTH luxR-type" evidence="1">
    <location>
        <begin position="1"/>
        <end position="65"/>
    </location>
</feature>
<dbReference type="InterPro" id="IPR036388">
    <property type="entry name" value="WH-like_DNA-bd_sf"/>
</dbReference>
<dbReference type="SMART" id="SM00421">
    <property type="entry name" value="HTH_LUXR"/>
    <property type="match status" value="1"/>
</dbReference>
<keyword evidence="3" id="KW-1185">Reference proteome</keyword>
<organism evidence="2 3">
    <name type="scientific">Nocardioides dubius</name>
    <dbReference type="NCBI Taxonomy" id="317019"/>
    <lineage>
        <taxon>Bacteria</taxon>
        <taxon>Bacillati</taxon>
        <taxon>Actinomycetota</taxon>
        <taxon>Actinomycetes</taxon>
        <taxon>Propionibacteriales</taxon>
        <taxon>Nocardioidaceae</taxon>
        <taxon>Nocardioides</taxon>
    </lineage>
</organism>
<evidence type="ECO:0000313" key="2">
    <source>
        <dbReference type="EMBL" id="GAA1105233.1"/>
    </source>
</evidence>
<comment type="caution">
    <text evidence="2">The sequence shown here is derived from an EMBL/GenBank/DDBJ whole genome shotgun (WGS) entry which is preliminary data.</text>
</comment>
<dbReference type="PANTHER" id="PTHR47691">
    <property type="entry name" value="REGULATOR-RELATED"/>
    <property type="match status" value="1"/>
</dbReference>
<accession>A0ABP4EE14</accession>
<reference evidence="3" key="1">
    <citation type="journal article" date="2019" name="Int. J. Syst. Evol. Microbiol.">
        <title>The Global Catalogue of Microorganisms (GCM) 10K type strain sequencing project: providing services to taxonomists for standard genome sequencing and annotation.</title>
        <authorList>
            <consortium name="The Broad Institute Genomics Platform"/>
            <consortium name="The Broad Institute Genome Sequencing Center for Infectious Disease"/>
            <person name="Wu L."/>
            <person name="Ma J."/>
        </authorList>
    </citation>
    <scope>NUCLEOTIDE SEQUENCE [LARGE SCALE GENOMIC DNA]</scope>
    <source>
        <strain evidence="3">JCM 13008</strain>
    </source>
</reference>
<dbReference type="Gene3D" id="3.40.50.300">
    <property type="entry name" value="P-loop containing nucleotide triphosphate hydrolases"/>
    <property type="match status" value="1"/>
</dbReference>
<dbReference type="RefSeq" id="WP_343995037.1">
    <property type="nucleotide sequence ID" value="NZ_BAAALG010000011.1"/>
</dbReference>